<reference evidence="4" key="1">
    <citation type="submission" date="2021-01" db="EMBL/GenBank/DDBJ databases">
        <authorList>
            <person name="Corre E."/>
            <person name="Pelletier E."/>
            <person name="Niang G."/>
            <person name="Scheremetjew M."/>
            <person name="Finn R."/>
            <person name="Kale V."/>
            <person name="Holt S."/>
            <person name="Cochrane G."/>
            <person name="Meng A."/>
            <person name="Brown T."/>
            <person name="Cohen L."/>
        </authorList>
    </citation>
    <scope>NUCLEOTIDE SEQUENCE</scope>
    <source>
        <strain evidence="4">CCAP 1951/1</strain>
    </source>
</reference>
<evidence type="ECO:0008006" key="5">
    <source>
        <dbReference type="Google" id="ProtNLM"/>
    </source>
</evidence>
<dbReference type="GO" id="GO:0003746">
    <property type="term" value="F:translation elongation factor activity"/>
    <property type="evidence" value="ECO:0007669"/>
    <property type="project" value="TreeGrafter"/>
</dbReference>
<dbReference type="CDD" id="cd03696">
    <property type="entry name" value="SelB_II"/>
    <property type="match status" value="1"/>
</dbReference>
<feature type="domain" description="Selenocysteine-specific elongation factor 3rd" evidence="3">
    <location>
        <begin position="92"/>
        <end position="227"/>
    </location>
</feature>
<gene>
    <name evidence="4" type="ORF">NDES1114_LOCUS3131</name>
</gene>
<evidence type="ECO:0000259" key="3">
    <source>
        <dbReference type="Pfam" id="PF21208"/>
    </source>
</evidence>
<evidence type="ECO:0000259" key="2">
    <source>
        <dbReference type="Pfam" id="PF03144"/>
    </source>
</evidence>
<dbReference type="InterPro" id="IPR050055">
    <property type="entry name" value="EF-Tu_GTPase"/>
</dbReference>
<dbReference type="CDD" id="cd04094">
    <property type="entry name" value="eSelB_III"/>
    <property type="match status" value="1"/>
</dbReference>
<dbReference type="SUPFAM" id="SSF50447">
    <property type="entry name" value="Translation proteins"/>
    <property type="match status" value="1"/>
</dbReference>
<feature type="domain" description="Translation elongation factor EFTu-like" evidence="2">
    <location>
        <begin position="12"/>
        <end position="77"/>
    </location>
</feature>
<evidence type="ECO:0000256" key="1">
    <source>
        <dbReference type="SAM" id="MobiDB-lite"/>
    </source>
</evidence>
<dbReference type="GO" id="GO:0001514">
    <property type="term" value="P:selenocysteine incorporation"/>
    <property type="evidence" value="ECO:0007669"/>
    <property type="project" value="TreeGrafter"/>
</dbReference>
<sequence>MVDHCFPIKGQGTVMTGTVLQGLVRVGDEVFLPDHQLTKKVKGIQMFKKPVQQARKGDRVGVCVTQFNAEQMERGIVCGVGGKVVTTIRTCVARVHKVRFHKLDVEQSLKYHITVGHTTVMGTMRLFSRKLDGATDGAAAAAAGGGFDFGATYDAVDDLPDTSRWVYASPPADAEPEDHMPVKPSDTDYFAVLQLEQPVTTYVGSTIIISRLDTDVHAHVCRIAAHGQILTPEIKSEMFPSSFPAETEPWRMIAVIKPKRKLITIDRVLDERSCISKSITQGSQNQDPARFIGAKIALKRVKPPAAGSEAGEVVGEPVQGVIEAPFGNSGKVKLRFSEDVFDKPVGKPRRRGGRRGGANRGAKKEGGADGAAAEDADENDDDEDAGDAAGGGNAAAADTDGAPKTRMEIELCYRKRPFATHHRFV</sequence>
<evidence type="ECO:0000313" key="4">
    <source>
        <dbReference type="EMBL" id="CAD9093519.1"/>
    </source>
</evidence>
<proteinExistence type="predicted"/>
<dbReference type="EMBL" id="HBGF01004548">
    <property type="protein sequence ID" value="CAD9093519.1"/>
    <property type="molecule type" value="Transcribed_RNA"/>
</dbReference>
<dbReference type="Pfam" id="PF21208">
    <property type="entry name" value="euk_SelB_III"/>
    <property type="match status" value="1"/>
</dbReference>
<dbReference type="Pfam" id="PF03144">
    <property type="entry name" value="GTP_EFTU_D2"/>
    <property type="match status" value="1"/>
</dbReference>
<feature type="region of interest" description="Disordered" evidence="1">
    <location>
        <begin position="342"/>
        <end position="404"/>
    </location>
</feature>
<accession>A0A7S1PNS6</accession>
<dbReference type="PANTHER" id="PTHR43721:SF11">
    <property type="entry name" value="SELENOCYSTEINE-SPECIFIC ELONGATION FACTOR"/>
    <property type="match status" value="1"/>
</dbReference>
<dbReference type="InterPro" id="IPR009000">
    <property type="entry name" value="Transl_B-barrel_sf"/>
</dbReference>
<dbReference type="PANTHER" id="PTHR43721">
    <property type="entry name" value="ELONGATION FACTOR TU-RELATED"/>
    <property type="match status" value="1"/>
</dbReference>
<dbReference type="Gene3D" id="2.40.30.10">
    <property type="entry name" value="Translation factors"/>
    <property type="match status" value="1"/>
</dbReference>
<protein>
    <recommendedName>
        <fullName evidence="5">Translation elongation factor EFTu-like domain-containing protein</fullName>
    </recommendedName>
</protein>
<dbReference type="GO" id="GO:0005525">
    <property type="term" value="F:GTP binding"/>
    <property type="evidence" value="ECO:0007669"/>
    <property type="project" value="InterPro"/>
</dbReference>
<feature type="compositionally biased region" description="Acidic residues" evidence="1">
    <location>
        <begin position="372"/>
        <end position="386"/>
    </location>
</feature>
<organism evidence="4">
    <name type="scientific">Neobodo designis</name>
    <name type="common">Flagellated protozoan</name>
    <name type="synonym">Bodo designis</name>
    <dbReference type="NCBI Taxonomy" id="312471"/>
    <lineage>
        <taxon>Eukaryota</taxon>
        <taxon>Discoba</taxon>
        <taxon>Euglenozoa</taxon>
        <taxon>Kinetoplastea</taxon>
        <taxon>Metakinetoplastina</taxon>
        <taxon>Neobodonida</taxon>
        <taxon>Neobodo</taxon>
    </lineage>
</organism>
<dbReference type="InterPro" id="IPR049393">
    <property type="entry name" value="eEFSec_III"/>
</dbReference>
<name>A0A7S1PNS6_NEODS</name>
<dbReference type="InterPro" id="IPR004161">
    <property type="entry name" value="EFTu-like_2"/>
</dbReference>
<dbReference type="FunFam" id="2.40.30.10:FF:000052">
    <property type="entry name" value="Selenocysteine-specific elongation factor EF-Sec"/>
    <property type="match status" value="1"/>
</dbReference>
<dbReference type="AlphaFoldDB" id="A0A7S1PNS6"/>